<dbReference type="RefSeq" id="WP_147204686.1">
    <property type="nucleotide sequence ID" value="NZ_BJYT01000011.1"/>
</dbReference>
<sequence>MKESFNAEKDISENVKTSSTDSKENSKTTGDSQVQDGEGVARPEQQKKSYEKSDEQQEYLQDANNNTASGNESPVQDGKGLSM</sequence>
<feature type="compositionally biased region" description="Basic and acidic residues" evidence="1">
    <location>
        <begin position="39"/>
        <end position="55"/>
    </location>
</feature>
<dbReference type="EMBL" id="BJYT01000011">
    <property type="protein sequence ID" value="GEO10574.1"/>
    <property type="molecule type" value="Genomic_DNA"/>
</dbReference>
<feature type="compositionally biased region" description="Polar residues" evidence="1">
    <location>
        <begin position="58"/>
        <end position="74"/>
    </location>
</feature>
<feature type="region of interest" description="Disordered" evidence="1">
    <location>
        <begin position="1"/>
        <end position="83"/>
    </location>
</feature>
<name>A0A512BF53_9BACT</name>
<dbReference type="OrthoDB" id="9907749at2"/>
<comment type="caution">
    <text evidence="2">The sequence shown here is derived from an EMBL/GenBank/DDBJ whole genome shotgun (WGS) entry which is preliminary data.</text>
</comment>
<evidence type="ECO:0000256" key="1">
    <source>
        <dbReference type="SAM" id="MobiDB-lite"/>
    </source>
</evidence>
<evidence type="ECO:0000313" key="3">
    <source>
        <dbReference type="Proteomes" id="UP000321513"/>
    </source>
</evidence>
<evidence type="ECO:0000313" key="2">
    <source>
        <dbReference type="EMBL" id="GEO10574.1"/>
    </source>
</evidence>
<reference evidence="2 3" key="1">
    <citation type="submission" date="2019-07" db="EMBL/GenBank/DDBJ databases">
        <title>Whole genome shotgun sequence of Segetibacter aerophilus NBRC 106135.</title>
        <authorList>
            <person name="Hosoyama A."/>
            <person name="Uohara A."/>
            <person name="Ohji S."/>
            <person name="Ichikawa N."/>
        </authorList>
    </citation>
    <scope>NUCLEOTIDE SEQUENCE [LARGE SCALE GENOMIC DNA]</scope>
    <source>
        <strain evidence="2 3">NBRC 106135</strain>
    </source>
</reference>
<dbReference type="Proteomes" id="UP000321513">
    <property type="component" value="Unassembled WGS sequence"/>
</dbReference>
<keyword evidence="3" id="KW-1185">Reference proteome</keyword>
<protein>
    <submittedName>
        <fullName evidence="2">Uncharacterized protein</fullName>
    </submittedName>
</protein>
<feature type="compositionally biased region" description="Basic and acidic residues" evidence="1">
    <location>
        <begin position="1"/>
        <end position="13"/>
    </location>
</feature>
<accession>A0A512BF53</accession>
<gene>
    <name evidence="2" type="ORF">SAE01_30700</name>
</gene>
<dbReference type="AlphaFoldDB" id="A0A512BF53"/>
<proteinExistence type="predicted"/>
<organism evidence="2 3">
    <name type="scientific">Segetibacter aerophilus</name>
    <dbReference type="NCBI Taxonomy" id="670293"/>
    <lineage>
        <taxon>Bacteria</taxon>
        <taxon>Pseudomonadati</taxon>
        <taxon>Bacteroidota</taxon>
        <taxon>Chitinophagia</taxon>
        <taxon>Chitinophagales</taxon>
        <taxon>Chitinophagaceae</taxon>
        <taxon>Segetibacter</taxon>
    </lineage>
</organism>